<dbReference type="Pfam" id="PF04972">
    <property type="entry name" value="BON"/>
    <property type="match status" value="1"/>
</dbReference>
<evidence type="ECO:0000256" key="1">
    <source>
        <dbReference type="SAM" id="MobiDB-lite"/>
    </source>
</evidence>
<feature type="compositionally biased region" description="Basic and acidic residues" evidence="1">
    <location>
        <begin position="135"/>
        <end position="148"/>
    </location>
</feature>
<dbReference type="AlphaFoldDB" id="A0A2W5KMT9"/>
<dbReference type="Gene3D" id="3.30.1340.30">
    <property type="match status" value="1"/>
</dbReference>
<proteinExistence type="predicted"/>
<feature type="domain" description="BON" evidence="2">
    <location>
        <begin position="159"/>
        <end position="229"/>
    </location>
</feature>
<gene>
    <name evidence="3" type="ORF">DI564_03430</name>
</gene>
<dbReference type="PANTHER" id="PTHR34606:SF15">
    <property type="entry name" value="BON DOMAIN-CONTAINING PROTEIN"/>
    <property type="match status" value="1"/>
</dbReference>
<sequence length="230" mass="24258">MRHECRVMRPRVLMRDRLSSFQRPFFIGRSAMSSSRRPAVRDAIGAATLARACMHAHEARPRSGGDALNGMPAIGLSPSEVHIATCLLAAPTGRARRPRSSRTQLMTFIARGLVLASAGLISLSVAAADPATPTRTDEARKTTTEDRGVTAADQPNNPRDLDLAAAVRAAIVDDESLSTAAKNVTLVAASGRVTLRGTVASVEEKAQVERVAAGVAGVTEVANDITVKAR</sequence>
<dbReference type="InterPro" id="IPR051686">
    <property type="entry name" value="Lipoprotein_DolP"/>
</dbReference>
<dbReference type="PROSITE" id="PS50914">
    <property type="entry name" value="BON"/>
    <property type="match status" value="1"/>
</dbReference>
<accession>A0A2W5KMT9</accession>
<dbReference type="InterPro" id="IPR007055">
    <property type="entry name" value="BON_dom"/>
</dbReference>
<reference evidence="3 4" key="1">
    <citation type="submission" date="2017-08" db="EMBL/GenBank/DDBJ databases">
        <title>Infants hospitalized years apart are colonized by the same room-sourced microbial strains.</title>
        <authorList>
            <person name="Brooks B."/>
            <person name="Olm M.R."/>
            <person name="Firek B.A."/>
            <person name="Baker R."/>
            <person name="Thomas B.C."/>
            <person name="Morowitz M.J."/>
            <person name="Banfield J.F."/>
        </authorList>
    </citation>
    <scope>NUCLEOTIDE SEQUENCE [LARGE SCALE GENOMIC DNA]</scope>
    <source>
        <strain evidence="3">S2_005_003_R2_42</strain>
    </source>
</reference>
<evidence type="ECO:0000313" key="3">
    <source>
        <dbReference type="EMBL" id="PZQ18371.1"/>
    </source>
</evidence>
<evidence type="ECO:0000313" key="4">
    <source>
        <dbReference type="Proteomes" id="UP000249046"/>
    </source>
</evidence>
<evidence type="ECO:0000259" key="2">
    <source>
        <dbReference type="PROSITE" id="PS50914"/>
    </source>
</evidence>
<comment type="caution">
    <text evidence="3">The sequence shown here is derived from an EMBL/GenBank/DDBJ whole genome shotgun (WGS) entry which is preliminary data.</text>
</comment>
<protein>
    <recommendedName>
        <fullName evidence="2">BON domain-containing protein</fullName>
    </recommendedName>
</protein>
<feature type="region of interest" description="Disordered" evidence="1">
    <location>
        <begin position="129"/>
        <end position="158"/>
    </location>
</feature>
<dbReference type="Proteomes" id="UP000249046">
    <property type="component" value="Unassembled WGS sequence"/>
</dbReference>
<dbReference type="PANTHER" id="PTHR34606">
    <property type="entry name" value="BON DOMAIN-CONTAINING PROTEIN"/>
    <property type="match status" value="1"/>
</dbReference>
<dbReference type="EMBL" id="QFPO01000003">
    <property type="protein sequence ID" value="PZQ18371.1"/>
    <property type="molecule type" value="Genomic_DNA"/>
</dbReference>
<organism evidence="3 4">
    <name type="scientific">Rhodanobacter denitrificans</name>
    <dbReference type="NCBI Taxonomy" id="666685"/>
    <lineage>
        <taxon>Bacteria</taxon>
        <taxon>Pseudomonadati</taxon>
        <taxon>Pseudomonadota</taxon>
        <taxon>Gammaproteobacteria</taxon>
        <taxon>Lysobacterales</taxon>
        <taxon>Rhodanobacteraceae</taxon>
        <taxon>Rhodanobacter</taxon>
    </lineage>
</organism>
<name>A0A2W5KMT9_9GAMM</name>